<name>A0AAD6KVA7_9ROSI</name>
<comment type="caution">
    <text evidence="2">The sequence shown here is derived from an EMBL/GenBank/DDBJ whole genome shotgun (WGS) entry which is preliminary data.</text>
</comment>
<gene>
    <name evidence="2" type="ORF">OIU84_021706</name>
</gene>
<dbReference type="Proteomes" id="UP001162972">
    <property type="component" value="Chromosome 8"/>
</dbReference>
<accession>A0AAD6KVA7</accession>
<keyword evidence="1" id="KW-1133">Transmembrane helix</keyword>
<dbReference type="AlphaFoldDB" id="A0AAD6KVA7"/>
<reference evidence="2 3" key="1">
    <citation type="journal article" date="2023" name="Int. J. Mol. Sci.">
        <title>De Novo Assembly and Annotation of 11 Diverse Shrub Willow (Salix) Genomes Reveals Novel Gene Organization in Sex-Linked Regions.</title>
        <authorList>
            <person name="Hyden B."/>
            <person name="Feng K."/>
            <person name="Yates T.B."/>
            <person name="Jawdy S."/>
            <person name="Cereghino C."/>
            <person name="Smart L.B."/>
            <person name="Muchero W."/>
        </authorList>
    </citation>
    <scope>NUCLEOTIDE SEQUENCE [LARGE SCALE GENOMIC DNA]</scope>
    <source>
        <tissue evidence="2">Shoot tip</tissue>
    </source>
</reference>
<feature type="transmembrane region" description="Helical" evidence="1">
    <location>
        <begin position="6"/>
        <end position="26"/>
    </location>
</feature>
<organism evidence="2 3">
    <name type="scientific">Salix udensis</name>
    <dbReference type="NCBI Taxonomy" id="889485"/>
    <lineage>
        <taxon>Eukaryota</taxon>
        <taxon>Viridiplantae</taxon>
        <taxon>Streptophyta</taxon>
        <taxon>Embryophyta</taxon>
        <taxon>Tracheophyta</taxon>
        <taxon>Spermatophyta</taxon>
        <taxon>Magnoliopsida</taxon>
        <taxon>eudicotyledons</taxon>
        <taxon>Gunneridae</taxon>
        <taxon>Pentapetalae</taxon>
        <taxon>rosids</taxon>
        <taxon>fabids</taxon>
        <taxon>Malpighiales</taxon>
        <taxon>Salicaceae</taxon>
        <taxon>Saliceae</taxon>
        <taxon>Salix</taxon>
    </lineage>
</organism>
<dbReference type="EMBL" id="JAPFFJ010000004">
    <property type="protein sequence ID" value="KAJ6430356.1"/>
    <property type="molecule type" value="Genomic_DNA"/>
</dbReference>
<proteinExistence type="predicted"/>
<sequence>MNSKTYGKGILVSSLSIGIWLAAYISNEIHDDIRWLQVASRMLLLIMASVLVLVFLLYIKFTAFALAN</sequence>
<keyword evidence="1" id="KW-0812">Transmembrane</keyword>
<keyword evidence="1" id="KW-0472">Membrane</keyword>
<evidence type="ECO:0000313" key="3">
    <source>
        <dbReference type="Proteomes" id="UP001162972"/>
    </source>
</evidence>
<protein>
    <submittedName>
        <fullName evidence="2">Uncharacterized protein</fullName>
    </submittedName>
</protein>
<evidence type="ECO:0000256" key="1">
    <source>
        <dbReference type="SAM" id="Phobius"/>
    </source>
</evidence>
<evidence type="ECO:0000313" key="2">
    <source>
        <dbReference type="EMBL" id="KAJ6430356.1"/>
    </source>
</evidence>
<feature type="transmembrane region" description="Helical" evidence="1">
    <location>
        <begin position="38"/>
        <end position="59"/>
    </location>
</feature>
<keyword evidence="3" id="KW-1185">Reference proteome</keyword>